<dbReference type="AlphaFoldDB" id="A0A646FWF2"/>
<gene>
    <name evidence="3" type="ORF">F7D25_05910</name>
    <name evidence="2" type="ORF">F7D95_15240</name>
</gene>
<dbReference type="EMBL" id="VZCW01000384">
    <property type="protein sequence ID" value="MQN14113.1"/>
    <property type="molecule type" value="Genomic_DNA"/>
</dbReference>
<dbReference type="EMBL" id="VZAH01000059">
    <property type="protein sequence ID" value="MQP13950.1"/>
    <property type="molecule type" value="Genomic_DNA"/>
</dbReference>
<reference evidence="4 5" key="1">
    <citation type="submission" date="2019-09" db="EMBL/GenBank/DDBJ databases">
        <title>Distinct polysaccharide growth profiles of human intestinal Prevotella copri isolates.</title>
        <authorList>
            <person name="Fehlner-Peach H."/>
            <person name="Magnabosco C."/>
            <person name="Raghavan V."/>
            <person name="Scher J.U."/>
            <person name="Tett A."/>
            <person name="Cox L.M."/>
            <person name="Gottsegen C."/>
            <person name="Watters A."/>
            <person name="Wiltshire- Gordon J.D."/>
            <person name="Segata N."/>
            <person name="Bonneau R."/>
            <person name="Littman D.R."/>
        </authorList>
    </citation>
    <scope>NUCLEOTIDE SEQUENCE [LARGE SCALE GENOMIC DNA]</scope>
    <source>
        <strain evidence="3">IAA917</strain>
        <strain evidence="5">iAA917</strain>
        <strain evidence="4">iAQ1179</strain>
        <strain evidence="2">IAQ1179</strain>
    </source>
</reference>
<proteinExistence type="predicted"/>
<dbReference type="OrthoDB" id="1080441at2"/>
<feature type="domain" description="DUF7723" evidence="1">
    <location>
        <begin position="4"/>
        <end position="74"/>
    </location>
</feature>
<dbReference type="Proteomes" id="UP000477980">
    <property type="component" value="Unassembled WGS sequence"/>
</dbReference>
<name>A0A646FWF2_9BACT</name>
<organism evidence="3 5">
    <name type="scientific">Segatella copri</name>
    <dbReference type="NCBI Taxonomy" id="165179"/>
    <lineage>
        <taxon>Bacteria</taxon>
        <taxon>Pseudomonadati</taxon>
        <taxon>Bacteroidota</taxon>
        <taxon>Bacteroidia</taxon>
        <taxon>Bacteroidales</taxon>
        <taxon>Prevotellaceae</taxon>
        <taxon>Segatella</taxon>
    </lineage>
</organism>
<protein>
    <submittedName>
        <fullName evidence="3">Toxin-antitoxin system, toxin component</fullName>
    </submittedName>
</protein>
<evidence type="ECO:0000313" key="2">
    <source>
        <dbReference type="EMBL" id="MQN14113.1"/>
    </source>
</evidence>
<sequence>MKEEEIKSVAEKAMMIVCGYAFSQNEEGFIRAVYLHPPYHALVMTSEGEVTETNMDDIEISIVQKYWNRNKKIMEQAYA</sequence>
<evidence type="ECO:0000313" key="5">
    <source>
        <dbReference type="Proteomes" id="UP000477980"/>
    </source>
</evidence>
<accession>A0A646FWF2</accession>
<dbReference type="InterPro" id="IPR056140">
    <property type="entry name" value="DUF7723"/>
</dbReference>
<dbReference type="Proteomes" id="UP000442105">
    <property type="component" value="Unassembled WGS sequence"/>
</dbReference>
<dbReference type="Pfam" id="PF24848">
    <property type="entry name" value="DUF7723"/>
    <property type="match status" value="1"/>
</dbReference>
<evidence type="ECO:0000313" key="4">
    <source>
        <dbReference type="Proteomes" id="UP000442105"/>
    </source>
</evidence>
<evidence type="ECO:0000313" key="3">
    <source>
        <dbReference type="EMBL" id="MQP13950.1"/>
    </source>
</evidence>
<comment type="caution">
    <text evidence="3">The sequence shown here is derived from an EMBL/GenBank/DDBJ whole genome shotgun (WGS) entry which is preliminary data.</text>
</comment>
<dbReference type="RefSeq" id="WP_153091829.1">
    <property type="nucleotide sequence ID" value="NZ_VZAH01000059.1"/>
</dbReference>
<evidence type="ECO:0000259" key="1">
    <source>
        <dbReference type="Pfam" id="PF24848"/>
    </source>
</evidence>